<gene>
    <name evidence="1" type="ordered locus">BARCL_0580</name>
</gene>
<organism evidence="1 2">
    <name type="scientific">Bartonella clarridgeiae (strain CCUG 45776 / CIP 104772 / 73)</name>
    <dbReference type="NCBI Taxonomy" id="696125"/>
    <lineage>
        <taxon>Bacteria</taxon>
        <taxon>Pseudomonadati</taxon>
        <taxon>Pseudomonadota</taxon>
        <taxon>Alphaproteobacteria</taxon>
        <taxon>Hyphomicrobiales</taxon>
        <taxon>Bartonellaceae</taxon>
        <taxon>Bartonella</taxon>
    </lineage>
</organism>
<evidence type="ECO:0000313" key="2">
    <source>
        <dbReference type="Proteomes" id="UP000009101"/>
    </source>
</evidence>
<dbReference type="KEGG" id="bcd:BARCL_0580"/>
<keyword evidence="2" id="KW-1185">Reference proteome</keyword>
<name>E6YHC3_BARC7</name>
<dbReference type="HOGENOM" id="CLU_3040759_0_0_5"/>
<protein>
    <submittedName>
        <fullName evidence="1">Uncharacterized protein</fullName>
    </submittedName>
</protein>
<dbReference type="EMBL" id="FN645454">
    <property type="protein sequence ID" value="CBI76261.1"/>
    <property type="molecule type" value="Genomic_DNA"/>
</dbReference>
<reference evidence="2" key="1">
    <citation type="submission" date="2009-11" db="EMBL/GenBank/DDBJ databases">
        <title>Genome sequencing of Bartonella species and comparative genomics.</title>
        <authorList>
            <person name="Engel P."/>
            <person name="Salzburger W."/>
            <person name="Marius L."/>
            <person name="Chao-Chin C."/>
            <person name="Soichi M."/>
            <person name="Christa L."/>
            <person name="Alexandra C."/>
            <person name="Aurelie L."/>
            <person name="Claudine M."/>
            <person name="Stephan S.C."/>
            <person name="Christoph D."/>
        </authorList>
    </citation>
    <scope>NUCLEOTIDE SEQUENCE [LARGE SCALE GENOMIC DNA]</scope>
    <source>
        <strain evidence="2">CIP 104772 / 73</strain>
    </source>
</reference>
<sequence>MSTLYLTDNHTITYEKWYLNKFKFPYCKQKDPKVKKNKSIFGSKHKSQRLFYSN</sequence>
<proteinExistence type="predicted"/>
<dbReference type="AlphaFoldDB" id="E6YHC3"/>
<reference evidence="1 2" key="2">
    <citation type="journal article" date="2011" name="PLoS Genet.">
        <title>Parallel evolution of a type IV secretion system in radiating lineages of the host-restricted bacterial pathogen Bartonella.</title>
        <authorList>
            <person name="Engel P."/>
            <person name="Salzburger W."/>
            <person name="Liesch M."/>
            <person name="Chang C.C."/>
            <person name="Maruyama S."/>
            <person name="Lanz C."/>
            <person name="Calteau A."/>
            <person name="Lajus A."/>
            <person name="Medigue C."/>
            <person name="Schuster S.C."/>
            <person name="Dehio C."/>
        </authorList>
    </citation>
    <scope>NUCLEOTIDE SEQUENCE [LARGE SCALE GENOMIC DNA]</scope>
    <source>
        <strain evidence="2">CIP 104772 / 73</strain>
    </source>
</reference>
<dbReference type="Proteomes" id="UP000009101">
    <property type="component" value="Chromosome"/>
</dbReference>
<accession>E6YHC3</accession>
<evidence type="ECO:0000313" key="1">
    <source>
        <dbReference type="EMBL" id="CBI76261.1"/>
    </source>
</evidence>